<dbReference type="Proteomes" id="UP000525298">
    <property type="component" value="Unassembled WGS sequence"/>
</dbReference>
<name>A0A7W0CCE8_9BACT</name>
<feature type="non-terminal residue" evidence="2">
    <location>
        <position position="1"/>
    </location>
</feature>
<dbReference type="AlphaFoldDB" id="A0A7W0CCE8"/>
<dbReference type="EMBL" id="JACDUS010000018">
    <property type="protein sequence ID" value="MBA2883178.1"/>
    <property type="molecule type" value="Genomic_DNA"/>
</dbReference>
<organism evidence="2 3">
    <name type="scientific">Desulfosalsimonas propionicica</name>
    <dbReference type="NCBI Taxonomy" id="332175"/>
    <lineage>
        <taxon>Bacteria</taxon>
        <taxon>Pseudomonadati</taxon>
        <taxon>Thermodesulfobacteriota</taxon>
        <taxon>Desulfobacteria</taxon>
        <taxon>Desulfobacterales</taxon>
        <taxon>Desulfosalsimonadaceae</taxon>
        <taxon>Desulfosalsimonas</taxon>
    </lineage>
</organism>
<evidence type="ECO:0000313" key="2">
    <source>
        <dbReference type="EMBL" id="MBA2883178.1"/>
    </source>
</evidence>
<feature type="coiled-coil region" evidence="1">
    <location>
        <begin position="445"/>
        <end position="487"/>
    </location>
</feature>
<keyword evidence="3" id="KW-1185">Reference proteome</keyword>
<protein>
    <submittedName>
        <fullName evidence="2">Uncharacterized protein</fullName>
    </submittedName>
</protein>
<proteinExistence type="predicted"/>
<keyword evidence="1" id="KW-0175">Coiled coil</keyword>
<reference evidence="2 3" key="1">
    <citation type="submission" date="2020-07" db="EMBL/GenBank/DDBJ databases">
        <title>Genomic Encyclopedia of Type Strains, Phase IV (KMG-IV): sequencing the most valuable type-strain genomes for metagenomic binning, comparative biology and taxonomic classification.</title>
        <authorList>
            <person name="Goeker M."/>
        </authorList>
    </citation>
    <scope>NUCLEOTIDE SEQUENCE [LARGE SCALE GENOMIC DNA]</scope>
    <source>
        <strain evidence="2 3">DSM 17721</strain>
    </source>
</reference>
<accession>A0A7W0CCE8</accession>
<gene>
    <name evidence="2" type="ORF">HNR65_003539</name>
</gene>
<evidence type="ECO:0000313" key="3">
    <source>
        <dbReference type="Proteomes" id="UP000525298"/>
    </source>
</evidence>
<comment type="caution">
    <text evidence="2">The sequence shown here is derived from an EMBL/GenBank/DDBJ whole genome shotgun (WGS) entry which is preliminary data.</text>
</comment>
<sequence length="574" mass="66198">NVRHMDSGIIGTSSSDYILFTNPSRHFPDESDNFRFLRYWWEVGNKKIAFNIKNSQSAECSGKKWFPYMKGGGFCQWYGNQEYTVNWHKNGLEIKNLGIETGKVASRPQNTKYYFQKGVTWSDLTSGRFAARLSPGGFIFDVKGSSVFPNDIPLVLALLNSSFAYYILTLLNPTISFQVGDLSRLPVPYGSSESLVKLVNQTIDLVRMDSKETENTYDFIQPPNWHNGIEELIRRNRQLKQTEQQIDEEIYQLYGINQDDRKAIEYEIGSNPMDNVNPKDAEDEDITPISKETLARQWISYAVGIIMGRFQPSVENGLGRGDFTEEINSKLQALADPDGILVMDEGHSDDLPARVLDALSIMLGETEAEEVVKTATGKEGAAETLLRTYLERTFFKEHIKQYRKRPVYWLLQSPKKKYSVWLFHEKISKDTLFLIRSNKYIGSKMNLLEGQIADLQISREQAQGRKKRDLENNISELSDILDDIREFDKLIKFITEERGYRHHIDDGVLLNMAPIWELIPSWQAEPKKAWQALERGDYDWAYQAMDHWPDRVKKKCLTNKSFAIAHGLEELYDE</sequence>
<dbReference type="RefSeq" id="WP_220128438.1">
    <property type="nucleotide sequence ID" value="NZ_JACDUS010000018.1"/>
</dbReference>
<evidence type="ECO:0000256" key="1">
    <source>
        <dbReference type="SAM" id="Coils"/>
    </source>
</evidence>